<keyword evidence="3" id="KW-0677">Repeat</keyword>
<dbReference type="CDD" id="cd03354">
    <property type="entry name" value="LbH_SAT"/>
    <property type="match status" value="1"/>
</dbReference>
<dbReference type="InterPro" id="IPR005881">
    <property type="entry name" value="Ser_O-AcTrfase"/>
</dbReference>
<dbReference type="Gene3D" id="2.160.10.10">
    <property type="entry name" value="Hexapeptide repeat proteins"/>
    <property type="match status" value="1"/>
</dbReference>
<dbReference type="InterPro" id="IPR045304">
    <property type="entry name" value="LbH_SAT"/>
</dbReference>
<protein>
    <recommendedName>
        <fullName evidence="5">Serine acetyltransferase</fullName>
        <ecNumber evidence="5">2.3.1.30</ecNumber>
    </recommendedName>
</protein>
<dbReference type="InterPro" id="IPR011004">
    <property type="entry name" value="Trimer_LpxA-like_sf"/>
</dbReference>
<dbReference type="EC" id="2.3.1.30" evidence="5"/>
<keyword evidence="7" id="KW-1185">Reference proteome</keyword>
<proteinExistence type="inferred from homology"/>
<comment type="catalytic activity">
    <reaction evidence="5">
        <text>L-serine + acetyl-CoA = O-acetyl-L-serine + CoA</text>
        <dbReference type="Rhea" id="RHEA:24560"/>
        <dbReference type="ChEBI" id="CHEBI:33384"/>
        <dbReference type="ChEBI" id="CHEBI:57287"/>
        <dbReference type="ChEBI" id="CHEBI:57288"/>
        <dbReference type="ChEBI" id="CHEBI:58340"/>
        <dbReference type="EC" id="2.3.1.30"/>
    </reaction>
</comment>
<dbReference type="RefSeq" id="WP_283414429.1">
    <property type="nucleotide sequence ID" value="NZ_FXUA01000008.1"/>
</dbReference>
<comment type="similarity">
    <text evidence="1 5">Belongs to the transferase hexapeptide repeat family.</text>
</comment>
<dbReference type="PIRSF" id="PIRSF000441">
    <property type="entry name" value="CysE"/>
    <property type="match status" value="1"/>
</dbReference>
<organism evidence="6 7">
    <name type="scientific">Algoriphagus winogradskyi</name>
    <dbReference type="NCBI Taxonomy" id="237017"/>
    <lineage>
        <taxon>Bacteria</taxon>
        <taxon>Pseudomonadati</taxon>
        <taxon>Bacteroidota</taxon>
        <taxon>Cytophagia</taxon>
        <taxon>Cytophagales</taxon>
        <taxon>Cyclobacteriaceae</taxon>
        <taxon>Algoriphagus</taxon>
    </lineage>
</organism>
<evidence type="ECO:0000256" key="1">
    <source>
        <dbReference type="ARBA" id="ARBA00007274"/>
    </source>
</evidence>
<dbReference type="PROSITE" id="PS00101">
    <property type="entry name" value="HEXAPEP_TRANSFERASES"/>
    <property type="match status" value="1"/>
</dbReference>
<evidence type="ECO:0000256" key="2">
    <source>
        <dbReference type="ARBA" id="ARBA00022679"/>
    </source>
</evidence>
<dbReference type="SUPFAM" id="SSF51161">
    <property type="entry name" value="Trimeric LpxA-like enzymes"/>
    <property type="match status" value="1"/>
</dbReference>
<sequence>MIGNDHIRYIGKDGGWVKIVKLFFTTPGYKYTLIMRLGQSEVLVFRYFFRFILRFLSRYYGFQIPASAKIGHGLFLGHFGTIVINKEALIGKNCNIAQGVTIGQSNRGKRKGAPNIGDEVWIGPNSVVVGSVNIGNNVLIGPNSFVNIDVPPNSIVIGNPCIVTSNELATEGYINNKV</sequence>
<gene>
    <name evidence="6" type="ORF">SAMN06265367_108177</name>
</gene>
<accession>A0ABY1PGT5</accession>
<comment type="caution">
    <text evidence="6">The sequence shown here is derived from an EMBL/GenBank/DDBJ whole genome shotgun (WGS) entry which is preliminary data.</text>
</comment>
<dbReference type="Proteomes" id="UP001157915">
    <property type="component" value="Unassembled WGS sequence"/>
</dbReference>
<reference evidence="6 7" key="1">
    <citation type="submission" date="2017-05" db="EMBL/GenBank/DDBJ databases">
        <authorList>
            <person name="Varghese N."/>
            <person name="Submissions S."/>
        </authorList>
    </citation>
    <scope>NUCLEOTIDE SEQUENCE [LARGE SCALE GENOMIC DNA]</scope>
    <source>
        <strain evidence="6 7">DSM 15360</strain>
    </source>
</reference>
<keyword evidence="4 5" id="KW-0012">Acyltransferase</keyword>
<dbReference type="Pfam" id="PF00132">
    <property type="entry name" value="Hexapep"/>
    <property type="match status" value="1"/>
</dbReference>
<keyword evidence="2 5" id="KW-0808">Transferase</keyword>
<evidence type="ECO:0000256" key="5">
    <source>
        <dbReference type="PIRNR" id="PIRNR000441"/>
    </source>
</evidence>
<evidence type="ECO:0000313" key="6">
    <source>
        <dbReference type="EMBL" id="SMP33406.1"/>
    </source>
</evidence>
<dbReference type="InterPro" id="IPR001451">
    <property type="entry name" value="Hexapep"/>
</dbReference>
<name>A0ABY1PGT5_9BACT</name>
<evidence type="ECO:0000313" key="7">
    <source>
        <dbReference type="Proteomes" id="UP001157915"/>
    </source>
</evidence>
<evidence type="ECO:0000256" key="4">
    <source>
        <dbReference type="ARBA" id="ARBA00023315"/>
    </source>
</evidence>
<dbReference type="EMBL" id="FXUA01000008">
    <property type="protein sequence ID" value="SMP33406.1"/>
    <property type="molecule type" value="Genomic_DNA"/>
</dbReference>
<dbReference type="PANTHER" id="PTHR42811">
    <property type="entry name" value="SERINE ACETYLTRANSFERASE"/>
    <property type="match status" value="1"/>
</dbReference>
<evidence type="ECO:0000256" key="3">
    <source>
        <dbReference type="ARBA" id="ARBA00022737"/>
    </source>
</evidence>
<dbReference type="InterPro" id="IPR018357">
    <property type="entry name" value="Hexapep_transf_CS"/>
</dbReference>